<organism evidence="1 2">
    <name type="scientific">Avena sativa</name>
    <name type="common">Oat</name>
    <dbReference type="NCBI Taxonomy" id="4498"/>
    <lineage>
        <taxon>Eukaryota</taxon>
        <taxon>Viridiplantae</taxon>
        <taxon>Streptophyta</taxon>
        <taxon>Embryophyta</taxon>
        <taxon>Tracheophyta</taxon>
        <taxon>Spermatophyta</taxon>
        <taxon>Magnoliopsida</taxon>
        <taxon>Liliopsida</taxon>
        <taxon>Poales</taxon>
        <taxon>Poaceae</taxon>
        <taxon>BOP clade</taxon>
        <taxon>Pooideae</taxon>
        <taxon>Poodae</taxon>
        <taxon>Poeae</taxon>
        <taxon>Poeae Chloroplast Group 1 (Aveneae type)</taxon>
        <taxon>Aveninae</taxon>
        <taxon>Avena</taxon>
    </lineage>
</organism>
<proteinExistence type="predicted"/>
<dbReference type="Proteomes" id="UP001732700">
    <property type="component" value="Chromosome 5A"/>
</dbReference>
<reference evidence="1" key="2">
    <citation type="submission" date="2025-09" db="UniProtKB">
        <authorList>
            <consortium name="EnsemblPlants"/>
        </authorList>
    </citation>
    <scope>IDENTIFICATION</scope>
</reference>
<dbReference type="EnsemblPlants" id="AVESA.00010b.r2.5AG0818780.1">
    <property type="protein sequence ID" value="AVESA.00010b.r2.5AG0818780.1.CDS"/>
    <property type="gene ID" value="AVESA.00010b.r2.5AG0818780"/>
</dbReference>
<evidence type="ECO:0000313" key="2">
    <source>
        <dbReference type="Proteomes" id="UP001732700"/>
    </source>
</evidence>
<accession>A0ACD5XNE6</accession>
<protein>
    <submittedName>
        <fullName evidence="1">Uncharacterized protein</fullName>
    </submittedName>
</protein>
<keyword evidence="2" id="KW-1185">Reference proteome</keyword>
<name>A0ACD5XNE6_AVESA</name>
<reference evidence="1" key="1">
    <citation type="submission" date="2021-05" db="EMBL/GenBank/DDBJ databases">
        <authorList>
            <person name="Scholz U."/>
            <person name="Mascher M."/>
            <person name="Fiebig A."/>
        </authorList>
    </citation>
    <scope>NUCLEOTIDE SEQUENCE [LARGE SCALE GENOMIC DNA]</scope>
</reference>
<evidence type="ECO:0000313" key="1">
    <source>
        <dbReference type="EnsemblPlants" id="AVESA.00010b.r2.5AG0818780.1.CDS"/>
    </source>
</evidence>
<sequence>MDATAATPSSTQEQQNNGDGRYGVLLYYKYAEVPDAPALAAFYEANCRALALVGRVRVGPDGVNATLGGRMAALEKHIQEMSSNILFDGTDFKLASCEDPVDERVARECGFTSLSVRLVKELVTLCSNPSLTTPEISFAGRHLSAAEFHSVLQSLYGGIQRYLEQFPDGGYFDGKNFVFDHRISVGSLKDGILGTCLICGSTFDDYSSRCRCSHCRMLVLVCSTCQHSTEEYVCELCQRNGKPCYQISARQDCQKESELSESSAFGKPSISNKVSTSKAPMTNGSEHLKKLRILCLHGFRQNASNFKGRTSAFAKKLKHIAELVFIDAPHELSFVYQPKPDSCSDKPSPPSLTARTKFAWLVSPNTSCHTEQEWKIADGPFDPLQYKQQDEGLEESYTYLENTIAQNGNFDGILGFSQGAAMAALLCRLQQQQQTSGSPNFRFGIFCSGYPAPVGYFDSEPIRLPSLHCFGGGEGHDRQIASMASTELAGMFEEDRRTIVEHDMGHIVPTRPPYIDRIKEFLCKFM</sequence>